<dbReference type="Proteomes" id="UP000005697">
    <property type="component" value="Unassembled WGS sequence"/>
</dbReference>
<accession>F0F893</accession>
<protein>
    <submittedName>
        <fullName evidence="1">Uncharacterized protein</fullName>
    </submittedName>
</protein>
<evidence type="ECO:0000313" key="1">
    <source>
        <dbReference type="EMBL" id="EGC19688.1"/>
    </source>
</evidence>
<dbReference type="EMBL" id="AEWX01000025">
    <property type="protein sequence ID" value="EGC19688.1"/>
    <property type="molecule type" value="Genomic_DNA"/>
</dbReference>
<dbReference type="HOGENOM" id="CLU_3294342_0_0_10"/>
<keyword evidence="2" id="KW-1185">Reference proteome</keyword>
<sequence length="40" mass="4615">MGKRQLFSKGKSNFFIRRACSSGILSKFVDMDFYVSCKCE</sequence>
<evidence type="ECO:0000313" key="2">
    <source>
        <dbReference type="Proteomes" id="UP000005697"/>
    </source>
</evidence>
<dbReference type="AlphaFoldDB" id="F0F893"/>
<reference evidence="1 2" key="1">
    <citation type="submission" date="2011-01" db="EMBL/GenBank/DDBJ databases">
        <authorList>
            <person name="Muzny D."/>
            <person name="Qin X."/>
            <person name="Deng J."/>
            <person name="Jiang H."/>
            <person name="Liu Y."/>
            <person name="Qu J."/>
            <person name="Song X.-Z."/>
            <person name="Zhang L."/>
            <person name="Thornton R."/>
            <person name="Coyle M."/>
            <person name="Francisco L."/>
            <person name="Jackson L."/>
            <person name="Javaid M."/>
            <person name="Korchina V."/>
            <person name="Kovar C."/>
            <person name="Mata R."/>
            <person name="Mathew T."/>
            <person name="Ngo R."/>
            <person name="Nguyen L."/>
            <person name="Nguyen N."/>
            <person name="Okwuonu G."/>
            <person name="Ongeri F."/>
            <person name="Pham C."/>
            <person name="Simmons D."/>
            <person name="Wilczek-Boney K."/>
            <person name="Hale W."/>
            <person name="Jakkamsetti A."/>
            <person name="Pham P."/>
            <person name="Ruth R."/>
            <person name="San Lucas F."/>
            <person name="Warren J."/>
            <person name="Zhang J."/>
            <person name="Zhao Z."/>
            <person name="Zhou C."/>
            <person name="Zhu D."/>
            <person name="Lee S."/>
            <person name="Bess C."/>
            <person name="Blankenburg K."/>
            <person name="Forbes L."/>
            <person name="Fu Q."/>
            <person name="Gubbala S."/>
            <person name="Hirani K."/>
            <person name="Jayaseelan J.C."/>
            <person name="Lara F."/>
            <person name="Munidasa M."/>
            <person name="Palculict T."/>
            <person name="Patil S."/>
            <person name="Pu L.-L."/>
            <person name="Saada N."/>
            <person name="Tang L."/>
            <person name="Weissenberger G."/>
            <person name="Zhu Y."/>
            <person name="Hemphill L."/>
            <person name="Shang Y."/>
            <person name="Youmans B."/>
            <person name="Ayvaz T."/>
            <person name="Ross M."/>
            <person name="Santibanez J."/>
            <person name="Aqrawi P."/>
            <person name="Gross S."/>
            <person name="Joshi V."/>
            <person name="Fowler G."/>
            <person name="Nazareth L."/>
            <person name="Reid J."/>
            <person name="Worley K."/>
            <person name="Petrosino J."/>
            <person name="Highlander S."/>
            <person name="Gibbs R."/>
        </authorList>
    </citation>
    <scope>NUCLEOTIDE SEQUENCE [LARGE SCALE GENOMIC DNA]</scope>
    <source>
        <strain evidence="1 2">DSM 16608</strain>
    </source>
</reference>
<organism evidence="1 2">
    <name type="scientific">Prevotella multiformis DSM 16608</name>
    <dbReference type="NCBI Taxonomy" id="888743"/>
    <lineage>
        <taxon>Bacteria</taxon>
        <taxon>Pseudomonadati</taxon>
        <taxon>Bacteroidota</taxon>
        <taxon>Bacteroidia</taxon>
        <taxon>Bacteroidales</taxon>
        <taxon>Prevotellaceae</taxon>
        <taxon>Prevotella</taxon>
    </lineage>
</organism>
<gene>
    <name evidence="1" type="ORF">HMPREF9141_1810</name>
</gene>
<comment type="caution">
    <text evidence="1">The sequence shown here is derived from an EMBL/GenBank/DDBJ whole genome shotgun (WGS) entry which is preliminary data.</text>
</comment>
<proteinExistence type="predicted"/>
<name>F0F893_9BACT</name>